<feature type="transmembrane region" description="Helical" evidence="7">
    <location>
        <begin position="400"/>
        <end position="418"/>
    </location>
</feature>
<dbReference type="GO" id="GO:0055085">
    <property type="term" value="P:transmembrane transport"/>
    <property type="evidence" value="ECO:0007669"/>
    <property type="project" value="InterPro"/>
</dbReference>
<proteinExistence type="inferred from homology"/>
<dbReference type="Proteomes" id="UP000249377">
    <property type="component" value="Unassembled WGS sequence"/>
</dbReference>
<keyword evidence="6 7" id="KW-0472">Membrane</keyword>
<reference evidence="9 10" key="1">
    <citation type="submission" date="2018-06" db="EMBL/GenBank/DDBJ databases">
        <title>Noncontiguous genome sequence of Ruminococcaceae bacterium ASD2818.</title>
        <authorList>
            <person name="Chaplin A.V."/>
            <person name="Sokolova S.R."/>
            <person name="Kochetkova T.O."/>
            <person name="Goltsov A.Y."/>
            <person name="Trofimov D.Y."/>
            <person name="Efimov B.A."/>
        </authorList>
    </citation>
    <scope>NUCLEOTIDE SEQUENCE [LARGE SCALE GENOMIC DNA]</scope>
    <source>
        <strain evidence="9 10">ASD2818</strain>
    </source>
</reference>
<feature type="transmembrane region" description="Helical" evidence="7">
    <location>
        <begin position="34"/>
        <end position="55"/>
    </location>
</feature>
<dbReference type="PANTHER" id="PTHR30193">
    <property type="entry name" value="ABC TRANSPORTER PERMEASE PROTEIN"/>
    <property type="match status" value="1"/>
</dbReference>
<keyword evidence="4 7" id="KW-0812">Transmembrane</keyword>
<evidence type="ECO:0000256" key="3">
    <source>
        <dbReference type="ARBA" id="ARBA00022475"/>
    </source>
</evidence>
<evidence type="ECO:0000256" key="1">
    <source>
        <dbReference type="ARBA" id="ARBA00004651"/>
    </source>
</evidence>
<feature type="transmembrane region" description="Helical" evidence="7">
    <location>
        <begin position="465"/>
        <end position="488"/>
    </location>
</feature>
<dbReference type="EMBL" id="QLYR01000001">
    <property type="protein sequence ID" value="RAQ30632.1"/>
    <property type="molecule type" value="Genomic_DNA"/>
</dbReference>
<evidence type="ECO:0000256" key="5">
    <source>
        <dbReference type="ARBA" id="ARBA00022989"/>
    </source>
</evidence>
<dbReference type="SUPFAM" id="SSF50998">
    <property type="entry name" value="Quinoprotein alcohol dehydrogenase-like"/>
    <property type="match status" value="1"/>
</dbReference>
<dbReference type="GO" id="GO:0005886">
    <property type="term" value="C:plasma membrane"/>
    <property type="evidence" value="ECO:0007669"/>
    <property type="project" value="UniProtKB-SubCell"/>
</dbReference>
<keyword evidence="10" id="KW-1185">Reference proteome</keyword>
<dbReference type="CDD" id="cd06261">
    <property type="entry name" value="TM_PBP2"/>
    <property type="match status" value="1"/>
</dbReference>
<dbReference type="AlphaFoldDB" id="A0A328UIT4"/>
<keyword evidence="5 7" id="KW-1133">Transmembrane helix</keyword>
<dbReference type="InterPro" id="IPR011047">
    <property type="entry name" value="Quinoprotein_ADH-like_sf"/>
</dbReference>
<dbReference type="SUPFAM" id="SSF161098">
    <property type="entry name" value="MetI-like"/>
    <property type="match status" value="1"/>
</dbReference>
<dbReference type="InterPro" id="IPR000515">
    <property type="entry name" value="MetI-like"/>
</dbReference>
<feature type="domain" description="ABC transmembrane type-1" evidence="8">
    <location>
        <begin position="462"/>
        <end position="677"/>
    </location>
</feature>
<dbReference type="PROSITE" id="PS50928">
    <property type="entry name" value="ABC_TM1"/>
    <property type="match status" value="1"/>
</dbReference>
<evidence type="ECO:0000256" key="4">
    <source>
        <dbReference type="ARBA" id="ARBA00022692"/>
    </source>
</evidence>
<feature type="transmembrane region" description="Helical" evidence="7">
    <location>
        <begin position="353"/>
        <end position="379"/>
    </location>
</feature>
<dbReference type="PANTHER" id="PTHR30193:SF37">
    <property type="entry name" value="INNER MEMBRANE ABC TRANSPORTER PERMEASE PROTEIN YCJO"/>
    <property type="match status" value="1"/>
</dbReference>
<comment type="similarity">
    <text evidence="7">Belongs to the binding-protein-dependent transport system permease family.</text>
</comment>
<gene>
    <name evidence="9" type="ORF">DPQ25_03860</name>
</gene>
<evidence type="ECO:0000256" key="6">
    <source>
        <dbReference type="ARBA" id="ARBA00023136"/>
    </source>
</evidence>
<keyword evidence="2 7" id="KW-0813">Transport</keyword>
<feature type="transmembrane region" description="Helical" evidence="7">
    <location>
        <begin position="551"/>
        <end position="572"/>
    </location>
</feature>
<feature type="transmembrane region" description="Helical" evidence="7">
    <location>
        <begin position="656"/>
        <end position="676"/>
    </location>
</feature>
<dbReference type="Gene3D" id="2.130.10.10">
    <property type="entry name" value="YVTN repeat-like/Quinoprotein amine dehydrogenase"/>
    <property type="match status" value="1"/>
</dbReference>
<evidence type="ECO:0000259" key="8">
    <source>
        <dbReference type="PROSITE" id="PS50928"/>
    </source>
</evidence>
<dbReference type="InterPro" id="IPR035906">
    <property type="entry name" value="MetI-like_sf"/>
</dbReference>
<dbReference type="InterPro" id="IPR051393">
    <property type="entry name" value="ABC_transporter_permease"/>
</dbReference>
<evidence type="ECO:0000313" key="10">
    <source>
        <dbReference type="Proteomes" id="UP000249377"/>
    </source>
</evidence>
<dbReference type="Pfam" id="PF00528">
    <property type="entry name" value="BPD_transp_1"/>
    <property type="match status" value="1"/>
</dbReference>
<evidence type="ECO:0000256" key="2">
    <source>
        <dbReference type="ARBA" id="ARBA00022448"/>
    </source>
</evidence>
<dbReference type="Gene3D" id="1.10.3720.10">
    <property type="entry name" value="MetI-like"/>
    <property type="match status" value="1"/>
</dbReference>
<evidence type="ECO:0000313" key="9">
    <source>
        <dbReference type="EMBL" id="RAQ30632.1"/>
    </source>
</evidence>
<evidence type="ECO:0000256" key="7">
    <source>
        <dbReference type="RuleBase" id="RU363032"/>
    </source>
</evidence>
<comment type="subcellular location">
    <subcellularLocation>
        <location evidence="1 7">Cell membrane</location>
        <topology evidence="1 7">Multi-pass membrane protein</topology>
    </subcellularLocation>
</comment>
<protein>
    <recommendedName>
        <fullName evidence="8">ABC transmembrane type-1 domain-containing protein</fullName>
    </recommendedName>
</protein>
<name>A0A328UIT4_9FIRM</name>
<organism evidence="9 10">
    <name type="scientific">Hydrogeniiclostridium mannosilyticum</name>
    <dbReference type="NCBI Taxonomy" id="2764322"/>
    <lineage>
        <taxon>Bacteria</taxon>
        <taxon>Bacillati</taxon>
        <taxon>Bacillota</taxon>
        <taxon>Clostridia</taxon>
        <taxon>Eubacteriales</taxon>
        <taxon>Acutalibacteraceae</taxon>
        <taxon>Hydrogeniiclostridium</taxon>
    </lineage>
</organism>
<accession>A0A328UIT4</accession>
<keyword evidence="3" id="KW-1003">Cell membrane</keyword>
<feature type="transmembrane region" description="Helical" evidence="7">
    <location>
        <begin position="500"/>
        <end position="521"/>
    </location>
</feature>
<comment type="caution">
    <text evidence="9">The sequence shown here is derived from an EMBL/GenBank/DDBJ whole genome shotgun (WGS) entry which is preliminary data.</text>
</comment>
<dbReference type="InterPro" id="IPR015943">
    <property type="entry name" value="WD40/YVTN_repeat-like_dom_sf"/>
</dbReference>
<sequence>MIYKGDDTKRFAHGIGFCKTSLNERNWPMKKRKLWIVLTSLFLILSIVSVVIMSLSQKGNDLVTDAGMSTGLQNYSLAYDETTGTTYVGAYQNALVAYDKDNNELWRFETNGPVHEMKVDAAQGLLVVGCEDQNVYLLGLQDGSLKNTINVQRRIYGVDISSDGSKIAVASATNVNKSNILVYTMDGEQVSNIQFTSQVKSVAFTSDDNLIYINKAGEIGKVDQQGAELALVNSKYELAQMVKIPGTSNLAIADVNAEYKVIDENLQTLQEGKATGETVIGNAIGASQNGDYIFLGTEEGMVYVFDKNGNQIFSDRVTDSTVTNIIPLTDSVYITGQADYVKSIPTGSLASTVLLASLGSVFSILLVVGIIGFLFCLIMSVAPLRRLGKRFVRAVWLHKTAYILLVPTFVLILIFNYYPMFTALTRAFTNWSRTNYDWSEIQFVGLDNFVQAFTEGYFLVGLGNLAIMLIAAFLKVLTVPVLIAWLVFSMSKSRQKTIFRFLFVLPMVVPGIVSTLMWQQIYDPSIGLLNQILKVFGLPGNTSWLGNENTALGAIIFMGFPWVNAFAFLVYYGGLIDIDASLFEAAKVDGSTRWKDFRYIEMPLIWQQIKLMLILTFIGTLQDYNSIFILTKGGPGSATYVPGLELYYNATRFGRYGYACALGVMLFIAIMIGTILQMRVKSADEQ</sequence>